<dbReference type="GeneID" id="68118161"/>
<feature type="compositionally biased region" description="Low complexity" evidence="1">
    <location>
        <begin position="219"/>
        <end position="229"/>
    </location>
</feature>
<feature type="compositionally biased region" description="Basic residues" evidence="1">
    <location>
        <begin position="445"/>
        <end position="462"/>
    </location>
</feature>
<evidence type="ECO:0000259" key="2">
    <source>
        <dbReference type="PROSITE" id="PS50013"/>
    </source>
</evidence>
<dbReference type="EMBL" id="VFQX01000007">
    <property type="protein sequence ID" value="KAF0982967.1"/>
    <property type="molecule type" value="Genomic_DNA"/>
</dbReference>
<feature type="compositionally biased region" description="Polar residues" evidence="1">
    <location>
        <begin position="1"/>
        <end position="23"/>
    </location>
</feature>
<dbReference type="InterPro" id="IPR000953">
    <property type="entry name" value="Chromo/chromo_shadow_dom"/>
</dbReference>
<organism evidence="3 4">
    <name type="scientific">Naegleria fowleri</name>
    <name type="common">Brain eating amoeba</name>
    <dbReference type="NCBI Taxonomy" id="5763"/>
    <lineage>
        <taxon>Eukaryota</taxon>
        <taxon>Discoba</taxon>
        <taxon>Heterolobosea</taxon>
        <taxon>Tetramitia</taxon>
        <taxon>Eutetramitia</taxon>
        <taxon>Vahlkampfiidae</taxon>
        <taxon>Naegleria</taxon>
    </lineage>
</organism>
<feature type="domain" description="Chromo" evidence="2">
    <location>
        <begin position="472"/>
        <end position="531"/>
    </location>
</feature>
<dbReference type="OMA" id="DIFFIEY"/>
<evidence type="ECO:0000313" key="3">
    <source>
        <dbReference type="EMBL" id="KAF0982967.1"/>
    </source>
</evidence>
<dbReference type="Proteomes" id="UP000444721">
    <property type="component" value="Unassembled WGS sequence"/>
</dbReference>
<gene>
    <name evidence="3" type="ORF">FDP41_010946</name>
</gene>
<feature type="compositionally biased region" description="Basic and acidic residues" evidence="1">
    <location>
        <begin position="372"/>
        <end position="384"/>
    </location>
</feature>
<dbReference type="RefSeq" id="XP_044567680.1">
    <property type="nucleotide sequence ID" value="XM_044701299.1"/>
</dbReference>
<feature type="compositionally biased region" description="Polar residues" evidence="1">
    <location>
        <begin position="387"/>
        <end position="419"/>
    </location>
</feature>
<dbReference type="OrthoDB" id="10267344at2759"/>
<evidence type="ECO:0000256" key="1">
    <source>
        <dbReference type="SAM" id="MobiDB-lite"/>
    </source>
</evidence>
<protein>
    <recommendedName>
        <fullName evidence="2">Chromo domain-containing protein</fullName>
    </recommendedName>
</protein>
<dbReference type="InterPro" id="IPR023780">
    <property type="entry name" value="Chromo_domain"/>
</dbReference>
<dbReference type="VEuPathDB" id="AmoebaDB:NF0090350"/>
<keyword evidence="4" id="KW-1185">Reference proteome</keyword>
<dbReference type="Gene3D" id="2.40.50.40">
    <property type="match status" value="1"/>
</dbReference>
<dbReference type="SUPFAM" id="SSF54160">
    <property type="entry name" value="Chromo domain-like"/>
    <property type="match status" value="1"/>
</dbReference>
<dbReference type="VEuPathDB" id="AmoebaDB:NfTy_015940"/>
<feature type="region of interest" description="Disordered" evidence="1">
    <location>
        <begin position="1"/>
        <end position="25"/>
    </location>
</feature>
<sequence>MINNNNQTSGLDQHTNVPPSSAGVNHHHAPNSNNLFLYKGFLPLDRNEFPVHFVLHQNMITDKHFLPEQLFQLFTQILTFEYIRKRHTIPKSLLFSLEYFYEREQMKRRNIIPKQIDKPFKQLFDNPSLFDAVEAAIVREYMHGDDRPLTENEGTIETIPQVLSSSNNATTSTSSPETMQSSVESTSSSLPTHSQSNKSLTTVVTSEKQPENPSKQVTSLNLPSSNSPNKKNEDLQKGDSSQQQPLTKALQNNQPNSSQIGIIPSSTQITHKQIPNNTQKIVSSNASNPLLKQLTPRRVKQQANLRDTQLTLIGLELISYTCENYPKGNQIFKSLIEEPIPNPMLKRPASTMEHNVTNNSIPLIVLSDEENETKPPPEKTRKLEPPQNSSQSQNVATVTNKTQDNSVTSSKKHTINNYDPNKEASTLMELSPSDDEESTEIVSKKTSKKTKKHRTSKRKPIQKPKQQNNDIFFIEYIIRKKILEKSEPIYFVKWLGYAEDSNSWVRESDILDVNLVTSFKGEVIFENERAKKKYEEQQKHKEFQ</sequence>
<name>A0A6A5C0F4_NAEFO</name>
<feature type="compositionally biased region" description="Low complexity" evidence="1">
    <location>
        <begin position="164"/>
        <end position="196"/>
    </location>
</feature>
<dbReference type="VEuPathDB" id="AmoebaDB:FDP41_010946"/>
<dbReference type="InterPro" id="IPR016197">
    <property type="entry name" value="Chromo-like_dom_sf"/>
</dbReference>
<proteinExistence type="predicted"/>
<dbReference type="Pfam" id="PF00385">
    <property type="entry name" value="Chromo"/>
    <property type="match status" value="1"/>
</dbReference>
<comment type="caution">
    <text evidence="3">The sequence shown here is derived from an EMBL/GenBank/DDBJ whole genome shotgun (WGS) entry which is preliminary data.</text>
</comment>
<feature type="compositionally biased region" description="Polar residues" evidence="1">
    <location>
        <begin position="197"/>
        <end position="218"/>
    </location>
</feature>
<reference evidence="3 4" key="1">
    <citation type="journal article" date="2019" name="Sci. Rep.">
        <title>Nanopore sequencing improves the draft genome of the human pathogenic amoeba Naegleria fowleri.</title>
        <authorList>
            <person name="Liechti N."/>
            <person name="Schurch N."/>
            <person name="Bruggmann R."/>
            <person name="Wittwer M."/>
        </authorList>
    </citation>
    <scope>NUCLEOTIDE SEQUENCE [LARGE SCALE GENOMIC DNA]</scope>
    <source>
        <strain evidence="3 4">ATCC 30894</strain>
    </source>
</reference>
<accession>A0A6A5C0F4</accession>
<feature type="compositionally biased region" description="Polar residues" evidence="1">
    <location>
        <begin position="238"/>
        <end position="259"/>
    </location>
</feature>
<evidence type="ECO:0000313" key="4">
    <source>
        <dbReference type="Proteomes" id="UP000444721"/>
    </source>
</evidence>
<feature type="region of interest" description="Disordered" evidence="1">
    <location>
        <begin position="158"/>
        <end position="259"/>
    </location>
</feature>
<dbReference type="SMART" id="SM00298">
    <property type="entry name" value="CHROMO"/>
    <property type="match status" value="1"/>
</dbReference>
<feature type="region of interest" description="Disordered" evidence="1">
    <location>
        <begin position="362"/>
        <end position="464"/>
    </location>
</feature>
<dbReference type="AlphaFoldDB" id="A0A6A5C0F4"/>
<dbReference type="PROSITE" id="PS50013">
    <property type="entry name" value="CHROMO_2"/>
    <property type="match status" value="1"/>
</dbReference>